<evidence type="ECO:0000313" key="2">
    <source>
        <dbReference type="EMBL" id="KMV76092.1"/>
    </source>
</evidence>
<sequence>MAILDKTLEIVNKFVPDKNAQAELEKELRRLDIEDAKTKQKLFERIIPITFPLCVWIGCAWCAWGLILSILAFILEKRYIFFEVNVPTFLIMCCGMFGAGLWGKKNIGEYFKGKNNKEDEE</sequence>
<keyword evidence="1" id="KW-1133">Transmembrane helix</keyword>
<evidence type="ECO:0000256" key="1">
    <source>
        <dbReference type="SAM" id="Phobius"/>
    </source>
</evidence>
<keyword evidence="1" id="KW-0812">Transmembrane</keyword>
<dbReference type="Proteomes" id="UP000004650">
    <property type="component" value="Unassembled WGS sequence"/>
</dbReference>
<proteinExistence type="predicted"/>
<keyword evidence="1" id="KW-0472">Membrane</keyword>
<accession>A0A0K9CP91</accession>
<organism evidence="2 3">
    <name type="scientific">Fusobacterium animalis D11</name>
    <dbReference type="NCBI Taxonomy" id="556264"/>
    <lineage>
        <taxon>Bacteria</taxon>
        <taxon>Fusobacteriati</taxon>
        <taxon>Fusobacteriota</taxon>
        <taxon>Fusobacteriia</taxon>
        <taxon>Fusobacteriales</taxon>
        <taxon>Fusobacteriaceae</taxon>
        <taxon>Fusobacterium</taxon>
    </lineage>
</organism>
<feature type="transmembrane region" description="Helical" evidence="1">
    <location>
        <begin position="80"/>
        <end position="102"/>
    </location>
</feature>
<name>A0A0K9CP91_9FUSO</name>
<gene>
    <name evidence="2" type="ORF">PSAG_04540</name>
</gene>
<feature type="transmembrane region" description="Helical" evidence="1">
    <location>
        <begin position="49"/>
        <end position="74"/>
    </location>
</feature>
<comment type="caution">
    <text evidence="2">The sequence shown here is derived from an EMBL/GenBank/DDBJ whole genome shotgun (WGS) entry which is preliminary data.</text>
</comment>
<reference evidence="2 3" key="2">
    <citation type="submission" date="2013-10" db="EMBL/GenBank/DDBJ databases">
        <title>The Genome Sequence of Fusobacterium nucleatum subsp. animalis D11.</title>
        <authorList>
            <consortium name="The Broad Institute Genomics Platform"/>
            <person name="Earl A."/>
            <person name="Ward D."/>
            <person name="Feldgarden M."/>
            <person name="Gevers D."/>
            <person name="Kostic A."/>
            <person name="Garrett W."/>
            <person name="Young S.K."/>
            <person name="Zeng Q."/>
            <person name="Gargeya S."/>
            <person name="Fitzgerald M."/>
            <person name="Abouelleil A."/>
            <person name="Alvarado L."/>
            <person name="Berlin A.M."/>
            <person name="Chapman S.B."/>
            <person name="Gainer-Dewar J."/>
            <person name="Goldberg J."/>
            <person name="Gnerre S."/>
            <person name="Griggs A."/>
            <person name="Gujja S."/>
            <person name="Hansen M."/>
            <person name="Howarth C."/>
            <person name="Imamovic A."/>
            <person name="Ireland A."/>
            <person name="Larimer J."/>
            <person name="McCowan C."/>
            <person name="Murphy C."/>
            <person name="Pearson M."/>
            <person name="Poon T.W."/>
            <person name="Priest M."/>
            <person name="Roberts A."/>
            <person name="Saif S."/>
            <person name="Shea T."/>
            <person name="Sykes S."/>
            <person name="Wortman J."/>
            <person name="Nusbaum C."/>
            <person name="Birren B."/>
        </authorList>
    </citation>
    <scope>NUCLEOTIDE SEQUENCE [LARGE SCALE GENOMIC DNA]</scope>
    <source>
        <strain evidence="2 3">D11</strain>
    </source>
</reference>
<dbReference type="EMBL" id="ACDS02000013">
    <property type="protein sequence ID" value="KMV76092.1"/>
    <property type="molecule type" value="Genomic_DNA"/>
</dbReference>
<protein>
    <submittedName>
        <fullName evidence="2">Uncharacterized protein</fullName>
    </submittedName>
</protein>
<evidence type="ECO:0000313" key="3">
    <source>
        <dbReference type="Proteomes" id="UP000004650"/>
    </source>
</evidence>
<reference evidence="3" key="1">
    <citation type="submission" date="2009-02" db="EMBL/GenBank/DDBJ databases">
        <title>The Genome Sequence of Shigella sp. D9.</title>
        <authorList>
            <consortium name="The Broad Institute Genome Sequencing Platform"/>
            <person name="Ward D."/>
            <person name="Young S.K."/>
            <person name="Kodira C.D."/>
            <person name="Zeng Q."/>
            <person name="Koehrsen M."/>
            <person name="Alvarado L."/>
            <person name="Berlin A."/>
            <person name="Borenstein D."/>
            <person name="Chen Z."/>
            <person name="Engels R."/>
            <person name="Freedman E."/>
            <person name="Gellesch M."/>
            <person name="Goldberg J."/>
            <person name="Griggs A."/>
            <person name="Gujja S."/>
            <person name="Heiman D."/>
            <person name="Hepburn T."/>
            <person name="Howarth C."/>
            <person name="Jen D."/>
            <person name="Larson L."/>
            <person name="Lewis B."/>
            <person name="Mehta T."/>
            <person name="Park D."/>
            <person name="Pearson M."/>
            <person name="Roberts A."/>
            <person name="Saif S."/>
            <person name="Shea T."/>
            <person name="Shenoy N."/>
            <person name="Sisk P."/>
            <person name="Stolte C."/>
            <person name="Sykes S."/>
            <person name="Walk T."/>
            <person name="White J."/>
            <person name="Yandava C."/>
            <person name="Allen-Vercoe E."/>
            <person name="Strauss J."/>
            <person name="Sibley C."/>
            <person name="White A."/>
            <person name="Ambrose C."/>
            <person name="Lander E."/>
            <person name="Nusbaum C."/>
            <person name="Galagan J."/>
            <person name="Birren B."/>
        </authorList>
    </citation>
    <scope>NUCLEOTIDE SEQUENCE [LARGE SCALE GENOMIC DNA]</scope>
    <source>
        <strain evidence="3">D11</strain>
    </source>
</reference>
<dbReference type="AlphaFoldDB" id="A0A0K9CP91"/>